<dbReference type="SUPFAM" id="SSF53092">
    <property type="entry name" value="Creatinase/prolidase N-terminal domain"/>
    <property type="match status" value="1"/>
</dbReference>
<dbReference type="PANTHER" id="PTHR46112:SF2">
    <property type="entry name" value="XAA-PRO AMINOPEPTIDASE P-RELATED"/>
    <property type="match status" value="1"/>
</dbReference>
<dbReference type="InterPro" id="IPR050659">
    <property type="entry name" value="Peptidase_M24B"/>
</dbReference>
<name>A0A6I6F188_9CLOT</name>
<dbReference type="AlphaFoldDB" id="A0A6I6F188"/>
<dbReference type="InterPro" id="IPR000994">
    <property type="entry name" value="Pept_M24"/>
</dbReference>
<evidence type="ECO:0000313" key="3">
    <source>
        <dbReference type="EMBL" id="QGU96271.1"/>
    </source>
</evidence>
<gene>
    <name evidence="3" type="ORF">GOM49_15260</name>
</gene>
<organism evidence="3 4">
    <name type="scientific">Clostridium bovifaecis</name>
    <dbReference type="NCBI Taxonomy" id="2184719"/>
    <lineage>
        <taxon>Bacteria</taxon>
        <taxon>Bacillati</taxon>
        <taxon>Bacillota</taxon>
        <taxon>Clostridia</taxon>
        <taxon>Eubacteriales</taxon>
        <taxon>Clostridiaceae</taxon>
        <taxon>Clostridium</taxon>
    </lineage>
</organism>
<accession>A0A6I6F188</accession>
<evidence type="ECO:0000259" key="1">
    <source>
        <dbReference type="Pfam" id="PF00557"/>
    </source>
</evidence>
<dbReference type="PANTHER" id="PTHR46112">
    <property type="entry name" value="AMINOPEPTIDASE"/>
    <property type="match status" value="1"/>
</dbReference>
<dbReference type="Gene3D" id="3.40.350.10">
    <property type="entry name" value="Creatinase/prolidase N-terminal domain"/>
    <property type="match status" value="1"/>
</dbReference>
<dbReference type="Pfam" id="PF01321">
    <property type="entry name" value="Creatinase_N"/>
    <property type="match status" value="1"/>
</dbReference>
<dbReference type="Gene3D" id="3.90.230.10">
    <property type="entry name" value="Creatinase/methionine aminopeptidase superfamily"/>
    <property type="match status" value="1"/>
</dbReference>
<dbReference type="InterPro" id="IPR036005">
    <property type="entry name" value="Creatinase/aminopeptidase-like"/>
</dbReference>
<feature type="domain" description="Peptidase M24" evidence="1">
    <location>
        <begin position="148"/>
        <end position="352"/>
    </location>
</feature>
<keyword evidence="4" id="KW-1185">Reference proteome</keyword>
<dbReference type="SUPFAM" id="SSF55920">
    <property type="entry name" value="Creatinase/aminopeptidase"/>
    <property type="match status" value="1"/>
</dbReference>
<dbReference type="InterPro" id="IPR000587">
    <property type="entry name" value="Creatinase_N"/>
</dbReference>
<sequence>MKTRYEKRLESLQKHLQEENVDIALFVDRENLIYYTGLTNIECMALIVPAKGGAISITLWIDVAYAKAKSAISNVVGYMFPSSNLGEKIVEMLNKTEIKSPRIGFSKYFVEFSVFDALRKGVAGIEFVNITDICYKVRSIKDEVEVQYIKKASEFLVEGMKAAIESIKPGMTEVQVLAEAEYAMRKAGSEGASFRMQVLTQDRQLIVHPYAGSNVIDNNQAIVIHLGATYNGYTSKMCRTVALGDINPETEAIYNLLIKAQDKSISMCKPPIDVKDIYNETYKIIEEAGYGKYFLDVIGYGVGIRQSEFYPIIGRSYNHTLEAGMVVDLLLPTILKKGAGGPRITDVVHIRENDVEILTKFQREMIKK</sequence>
<dbReference type="InterPro" id="IPR029149">
    <property type="entry name" value="Creatin/AminoP/Spt16_N"/>
</dbReference>
<evidence type="ECO:0000259" key="2">
    <source>
        <dbReference type="Pfam" id="PF01321"/>
    </source>
</evidence>
<proteinExistence type="predicted"/>
<evidence type="ECO:0000313" key="4">
    <source>
        <dbReference type="Proteomes" id="UP000422764"/>
    </source>
</evidence>
<reference evidence="3 4" key="1">
    <citation type="submission" date="2019-12" db="EMBL/GenBank/DDBJ databases">
        <title>Genome sequenceing of Clostridium bovifaecis.</title>
        <authorList>
            <person name="Yao Y."/>
        </authorList>
    </citation>
    <scope>NUCLEOTIDE SEQUENCE [LARGE SCALE GENOMIC DNA]</scope>
    <source>
        <strain evidence="3 4">BXX</strain>
    </source>
</reference>
<dbReference type="EMBL" id="CP046522">
    <property type="protein sequence ID" value="QGU96271.1"/>
    <property type="molecule type" value="Genomic_DNA"/>
</dbReference>
<dbReference type="Proteomes" id="UP000422764">
    <property type="component" value="Chromosome"/>
</dbReference>
<feature type="domain" description="Creatinase N-terminal" evidence="2">
    <location>
        <begin position="8"/>
        <end position="140"/>
    </location>
</feature>
<dbReference type="Pfam" id="PF00557">
    <property type="entry name" value="Peptidase_M24"/>
    <property type="match status" value="1"/>
</dbReference>
<protein>
    <submittedName>
        <fullName evidence="3">M24 family metallopeptidase</fullName>
    </submittedName>
</protein>